<evidence type="ECO:0000313" key="2">
    <source>
        <dbReference type="EMBL" id="CUJ94759.1"/>
    </source>
</evidence>
<proteinExistence type="predicted"/>
<reference evidence="3" key="1">
    <citation type="submission" date="2015-09" db="EMBL/GenBank/DDBJ databases">
        <authorList>
            <person name="Rodrigo-Torres Lidia"/>
            <person name="Arahal R.David."/>
        </authorList>
    </citation>
    <scope>NUCLEOTIDE SEQUENCE [LARGE SCALE GENOMIC DNA]</scope>
    <source>
        <strain evidence="3">CECT 7735</strain>
    </source>
</reference>
<keyword evidence="3" id="KW-1185">Reference proteome</keyword>
<feature type="region of interest" description="Disordered" evidence="1">
    <location>
        <begin position="14"/>
        <end position="43"/>
    </location>
</feature>
<name>A0A0P1I789_9RHOB</name>
<dbReference type="AlphaFoldDB" id="A0A0P1I789"/>
<organism evidence="2 3">
    <name type="scientific">Shimia thalassica</name>
    <dbReference type="NCBI Taxonomy" id="1715693"/>
    <lineage>
        <taxon>Bacteria</taxon>
        <taxon>Pseudomonadati</taxon>
        <taxon>Pseudomonadota</taxon>
        <taxon>Alphaproteobacteria</taxon>
        <taxon>Rhodobacterales</taxon>
        <taxon>Roseobacteraceae</taxon>
    </lineage>
</organism>
<accession>A0A0P1I789</accession>
<dbReference type="Proteomes" id="UP000051870">
    <property type="component" value="Unassembled WGS sequence"/>
</dbReference>
<dbReference type="EMBL" id="CYTW01000001">
    <property type="protein sequence ID" value="CUJ94759.1"/>
    <property type="molecule type" value="Genomic_DNA"/>
</dbReference>
<evidence type="ECO:0000256" key="1">
    <source>
        <dbReference type="SAM" id="MobiDB-lite"/>
    </source>
</evidence>
<dbReference type="GeneID" id="83880826"/>
<evidence type="ECO:0000313" key="3">
    <source>
        <dbReference type="Proteomes" id="UP000051870"/>
    </source>
</evidence>
<protein>
    <submittedName>
        <fullName evidence="2">Uncharacterized protein</fullName>
    </submittedName>
</protein>
<dbReference type="RefSeq" id="WP_058310872.1">
    <property type="nucleotide sequence ID" value="NZ_CYTW01000001.1"/>
</dbReference>
<sequence length="132" mass="14346">MTLNVKSAPVAARKVTKRTGYTRRQLSEISKAEQNDTQGATAERERIAAGFCADADNAQQLIRDTERHADDFTRAALCLRHPTTPATDAVSHLARKAALLGCDAAPLVALMNDAATRARDSARRAQDRLSCR</sequence>
<gene>
    <name evidence="2" type="ORF">PH7735_01784</name>
</gene>